<evidence type="ECO:0000313" key="1">
    <source>
        <dbReference type="EMBL" id="CAF1346249.1"/>
    </source>
</evidence>
<accession>A0A815NFF5</accession>
<keyword evidence="3" id="KW-1185">Reference proteome</keyword>
<evidence type="ECO:0000313" key="2">
    <source>
        <dbReference type="EMBL" id="CAF1438805.1"/>
    </source>
</evidence>
<dbReference type="Proteomes" id="UP000663852">
    <property type="component" value="Unassembled WGS sequence"/>
</dbReference>
<organism evidence="2 3">
    <name type="scientific">Adineta ricciae</name>
    <name type="common">Rotifer</name>
    <dbReference type="NCBI Taxonomy" id="249248"/>
    <lineage>
        <taxon>Eukaryota</taxon>
        <taxon>Metazoa</taxon>
        <taxon>Spiralia</taxon>
        <taxon>Gnathifera</taxon>
        <taxon>Rotifera</taxon>
        <taxon>Eurotatoria</taxon>
        <taxon>Bdelloidea</taxon>
        <taxon>Adinetida</taxon>
        <taxon>Adinetidae</taxon>
        <taxon>Adineta</taxon>
    </lineage>
</organism>
<name>A0A815NFF5_ADIRI</name>
<gene>
    <name evidence="1" type="ORF">EDS130_LOCUS33015</name>
    <name evidence="2" type="ORF">XAT740_LOCUS36191</name>
</gene>
<dbReference type="AlphaFoldDB" id="A0A815NFF5"/>
<protein>
    <submittedName>
        <fullName evidence="2">Uncharacterized protein</fullName>
    </submittedName>
</protein>
<dbReference type="EMBL" id="CAJNOR010003692">
    <property type="protein sequence ID" value="CAF1438805.1"/>
    <property type="molecule type" value="Genomic_DNA"/>
</dbReference>
<proteinExistence type="predicted"/>
<dbReference type="EMBL" id="CAJNOJ010000259">
    <property type="protein sequence ID" value="CAF1346249.1"/>
    <property type="molecule type" value="Genomic_DNA"/>
</dbReference>
<dbReference type="Proteomes" id="UP000663828">
    <property type="component" value="Unassembled WGS sequence"/>
</dbReference>
<sequence length="92" mass="10051">MTSSGQKKTVAPRGQYDKRKLIDAVTAVLDDEMTSVFALTNYGVPQSIGSGCPVYLDKKKEGYLVDLIKPLACAGVRLTKNVLKKVISEYII</sequence>
<evidence type="ECO:0000313" key="3">
    <source>
        <dbReference type="Proteomes" id="UP000663828"/>
    </source>
</evidence>
<comment type="caution">
    <text evidence="2">The sequence shown here is derived from an EMBL/GenBank/DDBJ whole genome shotgun (WGS) entry which is preliminary data.</text>
</comment>
<reference evidence="2" key="1">
    <citation type="submission" date="2021-02" db="EMBL/GenBank/DDBJ databases">
        <authorList>
            <person name="Nowell W R."/>
        </authorList>
    </citation>
    <scope>NUCLEOTIDE SEQUENCE</scope>
</reference>